<sequence>MEKNSDPIRDVGAVFKFCPRCGNEFRCGAATGFCDCFSVSLDRTAQLKIRDEFADCLCVACLGELNVS</sequence>
<accession>A0AAE4QNH7</accession>
<protein>
    <submittedName>
        <fullName evidence="1">Cysteine-rich CWC family protein</fullName>
    </submittedName>
</protein>
<gene>
    <name evidence="1" type="ORF">CH379_011495</name>
</gene>
<dbReference type="EMBL" id="NPEF02000012">
    <property type="protein sequence ID" value="MDV6236248.1"/>
    <property type="molecule type" value="Genomic_DNA"/>
</dbReference>
<dbReference type="AlphaFoldDB" id="A0AAE4QNH7"/>
<name>A0AAE4QNH7_9LEPT</name>
<dbReference type="RefSeq" id="WP_243399477.1">
    <property type="nucleotide sequence ID" value="NZ_NPEF02000012.1"/>
</dbReference>
<evidence type="ECO:0000313" key="2">
    <source>
        <dbReference type="Proteomes" id="UP000232122"/>
    </source>
</evidence>
<proteinExistence type="predicted"/>
<reference evidence="1 2" key="1">
    <citation type="journal article" date="2018" name="Microb. Genom.">
        <title>Deciphering the unexplored Leptospira diversity from soils uncovers genomic evolution to virulence.</title>
        <authorList>
            <person name="Thibeaux R."/>
            <person name="Iraola G."/>
            <person name="Ferres I."/>
            <person name="Bierque E."/>
            <person name="Girault D."/>
            <person name="Soupe-Gilbert M.E."/>
            <person name="Picardeau M."/>
            <person name="Goarant C."/>
        </authorList>
    </citation>
    <scope>NUCLEOTIDE SEQUENCE [LARGE SCALE GENOMIC DNA]</scope>
    <source>
        <strain evidence="1 2">ATI7-C-A5</strain>
    </source>
</reference>
<dbReference type="InterPro" id="IPR032720">
    <property type="entry name" value="Cys_rich_CWC"/>
</dbReference>
<dbReference type="Pfam" id="PF14375">
    <property type="entry name" value="Cys_rich_CWC"/>
    <property type="match status" value="1"/>
</dbReference>
<evidence type="ECO:0000313" key="1">
    <source>
        <dbReference type="EMBL" id="MDV6236248.1"/>
    </source>
</evidence>
<keyword evidence="2" id="KW-1185">Reference proteome</keyword>
<dbReference type="Proteomes" id="UP000232122">
    <property type="component" value="Unassembled WGS sequence"/>
</dbReference>
<organism evidence="1 2">
    <name type="scientific">Leptospira ellisii</name>
    <dbReference type="NCBI Taxonomy" id="2023197"/>
    <lineage>
        <taxon>Bacteria</taxon>
        <taxon>Pseudomonadati</taxon>
        <taxon>Spirochaetota</taxon>
        <taxon>Spirochaetia</taxon>
        <taxon>Leptospirales</taxon>
        <taxon>Leptospiraceae</taxon>
        <taxon>Leptospira</taxon>
    </lineage>
</organism>
<comment type="caution">
    <text evidence="1">The sequence shown here is derived from an EMBL/GenBank/DDBJ whole genome shotgun (WGS) entry which is preliminary data.</text>
</comment>